<gene>
    <name evidence="1" type="ORF">PGLA1383_LOCUS25521</name>
</gene>
<protein>
    <submittedName>
        <fullName evidence="1">Uncharacterized protein</fullName>
    </submittedName>
</protein>
<name>A0A813F4B5_POLGL</name>
<keyword evidence="2" id="KW-1185">Reference proteome</keyword>
<accession>A0A813F4B5</accession>
<dbReference type="Proteomes" id="UP000654075">
    <property type="component" value="Unassembled WGS sequence"/>
</dbReference>
<evidence type="ECO:0000313" key="1">
    <source>
        <dbReference type="EMBL" id="CAE8607602.1"/>
    </source>
</evidence>
<reference evidence="1" key="1">
    <citation type="submission" date="2021-02" db="EMBL/GenBank/DDBJ databases">
        <authorList>
            <person name="Dougan E. K."/>
            <person name="Rhodes N."/>
            <person name="Thang M."/>
            <person name="Chan C."/>
        </authorList>
    </citation>
    <scope>NUCLEOTIDE SEQUENCE</scope>
</reference>
<evidence type="ECO:0000313" key="2">
    <source>
        <dbReference type="Proteomes" id="UP000654075"/>
    </source>
</evidence>
<dbReference type="AlphaFoldDB" id="A0A813F4B5"/>
<dbReference type="SUPFAM" id="SSF50630">
    <property type="entry name" value="Acid proteases"/>
    <property type="match status" value="1"/>
</dbReference>
<comment type="caution">
    <text evidence="1">The sequence shown here is derived from an EMBL/GenBank/DDBJ whole genome shotgun (WGS) entry which is preliminary data.</text>
</comment>
<dbReference type="InterPro" id="IPR021109">
    <property type="entry name" value="Peptidase_aspartic_dom_sf"/>
</dbReference>
<dbReference type="EMBL" id="CAJNNV010021892">
    <property type="protein sequence ID" value="CAE8607602.1"/>
    <property type="molecule type" value="Genomic_DNA"/>
</dbReference>
<proteinExistence type="predicted"/>
<dbReference type="Gene3D" id="2.40.70.10">
    <property type="entry name" value="Acid Proteases"/>
    <property type="match status" value="1"/>
</dbReference>
<organism evidence="1 2">
    <name type="scientific">Polarella glacialis</name>
    <name type="common">Dinoflagellate</name>
    <dbReference type="NCBI Taxonomy" id="89957"/>
    <lineage>
        <taxon>Eukaryota</taxon>
        <taxon>Sar</taxon>
        <taxon>Alveolata</taxon>
        <taxon>Dinophyceae</taxon>
        <taxon>Suessiales</taxon>
        <taxon>Suessiaceae</taxon>
        <taxon>Polarella</taxon>
    </lineage>
</organism>
<sequence length="140" mass="15598">MLAGPSSRIQQLENLVGAARDCSNFDSLPKLGFKIGNKILNLDPDDYMDTSDNDCTLSSMEQDLAFGSTLKSCFFDDYSYFLKHSVVRDNLQLSRFARVLVLCDTLFMFLMIAKALDVLPPKGLLKGKHRLVLVENGVSV</sequence>